<comment type="caution">
    <text evidence="2">The sequence shown here is derived from an EMBL/GenBank/DDBJ whole genome shotgun (WGS) entry which is preliminary data.</text>
</comment>
<feature type="compositionally biased region" description="Polar residues" evidence="1">
    <location>
        <begin position="40"/>
        <end position="56"/>
    </location>
</feature>
<dbReference type="Proteomes" id="UP000019812">
    <property type="component" value="Unassembled WGS sequence"/>
</dbReference>
<evidence type="ECO:0000313" key="3">
    <source>
        <dbReference type="Proteomes" id="UP000019812"/>
    </source>
</evidence>
<accession>A0A084XUQ7</accession>
<organism evidence="2 3">
    <name type="scientific">Candidatus Accumulibacter vicinus</name>
    <dbReference type="NCBI Taxonomy" id="2954382"/>
    <lineage>
        <taxon>Bacteria</taxon>
        <taxon>Pseudomonadati</taxon>
        <taxon>Pseudomonadota</taxon>
        <taxon>Betaproteobacteria</taxon>
        <taxon>Candidatus Accumulibacter</taxon>
    </lineage>
</organism>
<feature type="compositionally biased region" description="Low complexity" evidence="1">
    <location>
        <begin position="59"/>
        <end position="81"/>
    </location>
</feature>
<reference evidence="2 3" key="1">
    <citation type="submission" date="2014-07" db="EMBL/GenBank/DDBJ databases">
        <title>Expanding our view of genomic diversity in Candidatus Accumulibacter clades.</title>
        <authorList>
            <person name="Skennerton C.T."/>
            <person name="Barr J.J."/>
            <person name="Slater F.R."/>
            <person name="Bond P.L."/>
            <person name="Tyson G.W."/>
        </authorList>
    </citation>
    <scope>NUCLEOTIDE SEQUENCE [LARGE SCALE GENOMIC DNA]</scope>
    <source>
        <strain evidence="3">SK-01</strain>
    </source>
</reference>
<feature type="region of interest" description="Disordered" evidence="1">
    <location>
        <begin position="1"/>
        <end position="83"/>
    </location>
</feature>
<evidence type="ECO:0000313" key="2">
    <source>
        <dbReference type="EMBL" id="KFB66201.1"/>
    </source>
</evidence>
<proteinExistence type="predicted"/>
<dbReference type="EMBL" id="JDSS02000049">
    <property type="protein sequence ID" value="KFB66201.1"/>
    <property type="molecule type" value="Genomic_DNA"/>
</dbReference>
<gene>
    <name evidence="2" type="ORF">CAPSK01_004570</name>
</gene>
<sequence length="228" mass="23531">MVGPARPAARLLPCIPAPNEDSADEPNSLPADAASEPNDAPTSLENSDATLPSVPSSPAPCETPDAADAPPESSADAAPTTGATMAWITGRSVIVRNRPTMYSRAERPPCMRASASDCPVCSTVRFHASAASCAAFSPASRLALLPKSSSSSRRASISRCRSANCLESSRNLACASCRRAMATSSTASANEMFRSRALAAAASSSLSADKRSLTDSRDSCRAFSCLVM</sequence>
<dbReference type="AlphaFoldDB" id="A0A084XUQ7"/>
<evidence type="ECO:0000256" key="1">
    <source>
        <dbReference type="SAM" id="MobiDB-lite"/>
    </source>
</evidence>
<name>A0A084XUQ7_9PROT</name>
<protein>
    <submittedName>
        <fullName evidence="2">Uncharacterized protein</fullName>
    </submittedName>
</protein>